<dbReference type="InterPro" id="IPR017941">
    <property type="entry name" value="Rieske_2Fe-2S"/>
</dbReference>
<dbReference type="PANTHER" id="PTHR43557">
    <property type="entry name" value="APOPTOSIS-INDUCING FACTOR 1"/>
    <property type="match status" value="1"/>
</dbReference>
<dbReference type="GO" id="GO:0016651">
    <property type="term" value="F:oxidoreductase activity, acting on NAD(P)H"/>
    <property type="evidence" value="ECO:0007669"/>
    <property type="project" value="TreeGrafter"/>
</dbReference>
<evidence type="ECO:0000313" key="13">
    <source>
        <dbReference type="EMBL" id="KAK1444385.1"/>
    </source>
</evidence>
<dbReference type="Pfam" id="PF07992">
    <property type="entry name" value="Pyr_redox_2"/>
    <property type="match status" value="1"/>
</dbReference>
<evidence type="ECO:0000256" key="6">
    <source>
        <dbReference type="ARBA" id="ARBA00022827"/>
    </source>
</evidence>
<dbReference type="Gene3D" id="2.102.10.10">
    <property type="entry name" value="Rieske [2Fe-2S] iron-sulphur domain"/>
    <property type="match status" value="1"/>
</dbReference>
<dbReference type="InterPro" id="IPR001763">
    <property type="entry name" value="Rhodanese-like_dom"/>
</dbReference>
<evidence type="ECO:0000256" key="5">
    <source>
        <dbReference type="ARBA" id="ARBA00022723"/>
    </source>
</evidence>
<evidence type="ECO:0000259" key="12">
    <source>
        <dbReference type="PROSITE" id="PS51296"/>
    </source>
</evidence>
<reference evidence="13" key="1">
    <citation type="submission" date="2023-08" db="EMBL/GenBank/DDBJ databases">
        <title>Draft sequence of the Babesia gibsoni genome.</title>
        <authorList>
            <person name="Yamagishi J.Y."/>
            <person name="Xuan X.X."/>
        </authorList>
    </citation>
    <scope>NUCLEOTIDE SEQUENCE</scope>
    <source>
        <strain evidence="13">Azabu</strain>
    </source>
</reference>
<evidence type="ECO:0000313" key="14">
    <source>
        <dbReference type="Proteomes" id="UP001230268"/>
    </source>
</evidence>
<dbReference type="PROSITE" id="PS50206">
    <property type="entry name" value="RHODANESE_3"/>
    <property type="match status" value="1"/>
</dbReference>
<evidence type="ECO:0000256" key="4">
    <source>
        <dbReference type="ARBA" id="ARBA00022714"/>
    </source>
</evidence>
<dbReference type="SUPFAM" id="SSF50022">
    <property type="entry name" value="ISP domain"/>
    <property type="match status" value="1"/>
</dbReference>
<dbReference type="SUPFAM" id="SSF55424">
    <property type="entry name" value="FAD/NAD-linked reductases, dimerisation (C-terminal) domain"/>
    <property type="match status" value="1"/>
</dbReference>
<evidence type="ECO:0000256" key="2">
    <source>
        <dbReference type="ARBA" id="ARBA00006442"/>
    </source>
</evidence>
<dbReference type="InterPro" id="IPR016156">
    <property type="entry name" value="FAD/NAD-linked_Rdtase_dimer_sf"/>
</dbReference>
<dbReference type="GO" id="GO:0005737">
    <property type="term" value="C:cytoplasm"/>
    <property type="evidence" value="ECO:0007669"/>
    <property type="project" value="TreeGrafter"/>
</dbReference>
<evidence type="ECO:0000256" key="3">
    <source>
        <dbReference type="ARBA" id="ARBA00022630"/>
    </source>
</evidence>
<evidence type="ECO:0000256" key="8">
    <source>
        <dbReference type="ARBA" id="ARBA00023004"/>
    </source>
</evidence>
<keyword evidence="7" id="KW-0560">Oxidoreductase</keyword>
<keyword evidence="9" id="KW-0411">Iron-sulfur</keyword>
<feature type="domain" description="Peptidase A2" evidence="10">
    <location>
        <begin position="331"/>
        <end position="371"/>
    </location>
</feature>
<dbReference type="InterPro" id="IPR036188">
    <property type="entry name" value="FAD/NAD-bd_sf"/>
</dbReference>
<keyword evidence="4" id="KW-0001">2Fe-2S</keyword>
<sequence>MGGSVANDMSFSNHKGIVWKFGASALTIAGFYYYLRHERTPSCAQLERVCLGRISDFKDGEMHEVKVHGGRDVVLVTKTKGNFYCTGSKCPHFAASFIDGGCTSQYVICPWHNAKFDIKTGELLNGPCNEAIPSFKVEVDRDSLYAYLPPTPIPDAIEQPRKKCCGKDDRVFVICGGGAAAITAAETLRLEGFGGRILIYGDEKHLPYYRPHLTKRIENKNYDVVASEQALRPLSWYRNNQVEYYGGKKVVGVNHKENTITLDDNSTVKYNKLLVATGSVAAKLPLTKGMDHLVNHFTLRTSDDFKRLMVHIKPKAKVVLVGANFIGCEMASSLRDTGANITVLTDMDGPMTNIIGKRGATAVATLLKKGGVKLLTNETVKSYTIKGNRVTQVVTGSGTIDADVVIEGVGAKVNVDFLKCADFNKDGTVNVDETMRCKGCPDNVFAAGDIVTYPYHIDGSPISVKHWNVALQHGRVAAKNMVGIPAKMDVVPFFWSNFFKKGFRFAGVAHNIDNMVVEGDVEKYKFLVYYFSGSKPMAMLSMGMDDVGAHMAEAIEKKCVPALYALKLGASNSQNMLQCLKKHVV</sequence>
<evidence type="ECO:0000259" key="10">
    <source>
        <dbReference type="PROSITE" id="PS50175"/>
    </source>
</evidence>
<dbReference type="PRINTS" id="PR00411">
    <property type="entry name" value="PNDRDTASEI"/>
</dbReference>
<comment type="caution">
    <text evidence="13">The sequence shown here is derived from an EMBL/GenBank/DDBJ whole genome shotgun (WGS) entry which is preliminary data.</text>
</comment>
<dbReference type="Gene3D" id="3.30.390.30">
    <property type="match status" value="1"/>
</dbReference>
<comment type="similarity">
    <text evidence="2">Belongs to the FAD-dependent oxidoreductase family.</text>
</comment>
<dbReference type="PROSITE" id="PS50175">
    <property type="entry name" value="ASP_PROT_RETROV"/>
    <property type="match status" value="1"/>
</dbReference>
<evidence type="ECO:0000256" key="1">
    <source>
        <dbReference type="ARBA" id="ARBA00001974"/>
    </source>
</evidence>
<dbReference type="Pfam" id="PF00355">
    <property type="entry name" value="Rieske"/>
    <property type="match status" value="1"/>
</dbReference>
<evidence type="ECO:0000259" key="11">
    <source>
        <dbReference type="PROSITE" id="PS50206"/>
    </source>
</evidence>
<evidence type="ECO:0000256" key="9">
    <source>
        <dbReference type="ARBA" id="ARBA00023014"/>
    </source>
</evidence>
<dbReference type="InterPro" id="IPR028202">
    <property type="entry name" value="Reductase_C"/>
</dbReference>
<keyword evidence="6" id="KW-0274">FAD</keyword>
<dbReference type="GO" id="GO:0046872">
    <property type="term" value="F:metal ion binding"/>
    <property type="evidence" value="ECO:0007669"/>
    <property type="project" value="UniProtKB-KW"/>
</dbReference>
<comment type="cofactor">
    <cofactor evidence="1">
        <name>FAD</name>
        <dbReference type="ChEBI" id="CHEBI:57692"/>
    </cofactor>
</comment>
<evidence type="ECO:0000256" key="7">
    <source>
        <dbReference type="ARBA" id="ARBA00023002"/>
    </source>
</evidence>
<proteinExistence type="inferred from homology"/>
<protein>
    <submittedName>
        <fullName evidence="13">Apoptosis-inducing factor 1</fullName>
    </submittedName>
</protein>
<dbReference type="Gene3D" id="3.50.50.60">
    <property type="entry name" value="FAD/NAD(P)-binding domain"/>
    <property type="match status" value="2"/>
</dbReference>
<dbReference type="GO" id="GO:0006508">
    <property type="term" value="P:proteolysis"/>
    <property type="evidence" value="ECO:0007669"/>
    <property type="project" value="InterPro"/>
</dbReference>
<keyword evidence="5" id="KW-0479">Metal-binding</keyword>
<keyword evidence="8" id="KW-0408">Iron</keyword>
<dbReference type="EMBL" id="JAVEPI010000001">
    <property type="protein sequence ID" value="KAK1444385.1"/>
    <property type="molecule type" value="Genomic_DNA"/>
</dbReference>
<dbReference type="Pfam" id="PF14759">
    <property type="entry name" value="Reductase_C"/>
    <property type="match status" value="1"/>
</dbReference>
<dbReference type="InterPro" id="IPR050446">
    <property type="entry name" value="FAD-oxidoreductase/Apoptosis"/>
</dbReference>
<dbReference type="InterPro" id="IPR036922">
    <property type="entry name" value="Rieske_2Fe-2S_sf"/>
</dbReference>
<dbReference type="GO" id="GO:0004190">
    <property type="term" value="F:aspartic-type endopeptidase activity"/>
    <property type="evidence" value="ECO:0007669"/>
    <property type="project" value="InterPro"/>
</dbReference>
<dbReference type="PROSITE" id="PS51296">
    <property type="entry name" value="RIESKE"/>
    <property type="match status" value="1"/>
</dbReference>
<feature type="domain" description="Rieske" evidence="12">
    <location>
        <begin position="49"/>
        <end position="146"/>
    </location>
</feature>
<organism evidence="13 14">
    <name type="scientific">Babesia gibsoni</name>
    <dbReference type="NCBI Taxonomy" id="33632"/>
    <lineage>
        <taxon>Eukaryota</taxon>
        <taxon>Sar</taxon>
        <taxon>Alveolata</taxon>
        <taxon>Apicomplexa</taxon>
        <taxon>Aconoidasida</taxon>
        <taxon>Piroplasmida</taxon>
        <taxon>Babesiidae</taxon>
        <taxon>Babesia</taxon>
    </lineage>
</organism>
<dbReference type="PANTHER" id="PTHR43557:SF2">
    <property type="entry name" value="RIESKE DOMAIN-CONTAINING PROTEIN-RELATED"/>
    <property type="match status" value="1"/>
</dbReference>
<dbReference type="SUPFAM" id="SSF51905">
    <property type="entry name" value="FAD/NAD(P)-binding domain"/>
    <property type="match status" value="1"/>
</dbReference>
<dbReference type="Proteomes" id="UP001230268">
    <property type="component" value="Unassembled WGS sequence"/>
</dbReference>
<dbReference type="InterPro" id="IPR001995">
    <property type="entry name" value="Peptidase_A2_cat"/>
</dbReference>
<feature type="domain" description="Rhodanese" evidence="11">
    <location>
        <begin position="139"/>
        <end position="214"/>
    </location>
</feature>
<dbReference type="AlphaFoldDB" id="A0AAD8URI4"/>
<dbReference type="InterPro" id="IPR023753">
    <property type="entry name" value="FAD/NAD-binding_dom"/>
</dbReference>
<gene>
    <name evidence="13" type="ORF">BgAZ_102910</name>
</gene>
<dbReference type="PRINTS" id="PR00368">
    <property type="entry name" value="FADPNR"/>
</dbReference>
<keyword evidence="14" id="KW-1185">Reference proteome</keyword>
<name>A0AAD8URI4_BABGI</name>
<dbReference type="GO" id="GO:0051537">
    <property type="term" value="F:2 iron, 2 sulfur cluster binding"/>
    <property type="evidence" value="ECO:0007669"/>
    <property type="project" value="UniProtKB-KW"/>
</dbReference>
<accession>A0AAD8URI4</accession>
<keyword evidence="3" id="KW-0285">Flavoprotein</keyword>